<feature type="domain" description="Pterin-binding" evidence="4">
    <location>
        <begin position="1"/>
        <end position="250"/>
    </location>
</feature>
<dbReference type="PANTHER" id="PTHR45833:SF2">
    <property type="entry name" value="BIFUNCTIONAL HOMOCYSTEINE S-METHYLTRANSFERASE_5,10-METHYLENETETRAHYDROFOLATE REDUCTASE"/>
    <property type="match status" value="1"/>
</dbReference>
<accession>A0A1F5UU60</accession>
<evidence type="ECO:0000256" key="1">
    <source>
        <dbReference type="ARBA" id="ARBA00010398"/>
    </source>
</evidence>
<dbReference type="InterPro" id="IPR011005">
    <property type="entry name" value="Dihydropteroate_synth-like_sf"/>
</dbReference>
<dbReference type="GO" id="GO:0008705">
    <property type="term" value="F:methionine synthase activity"/>
    <property type="evidence" value="ECO:0007669"/>
    <property type="project" value="TreeGrafter"/>
</dbReference>
<evidence type="ECO:0000256" key="3">
    <source>
        <dbReference type="ARBA" id="ARBA00022679"/>
    </source>
</evidence>
<comment type="caution">
    <text evidence="5">The sequence shown here is derived from an EMBL/GenBank/DDBJ whole genome shotgun (WGS) entry which is preliminary data.</text>
</comment>
<dbReference type="PANTHER" id="PTHR45833">
    <property type="entry name" value="METHIONINE SYNTHASE"/>
    <property type="match status" value="1"/>
</dbReference>
<proteinExistence type="inferred from homology"/>
<evidence type="ECO:0000313" key="6">
    <source>
        <dbReference type="Proteomes" id="UP000179157"/>
    </source>
</evidence>
<dbReference type="Pfam" id="PF00809">
    <property type="entry name" value="Pterin_bind"/>
    <property type="match status" value="1"/>
</dbReference>
<dbReference type="PROSITE" id="PS50972">
    <property type="entry name" value="PTERIN_BINDING"/>
    <property type="match status" value="1"/>
</dbReference>
<dbReference type="InterPro" id="IPR000489">
    <property type="entry name" value="Pterin-binding_dom"/>
</dbReference>
<dbReference type="InterPro" id="IPR050554">
    <property type="entry name" value="Met_Synthase/Corrinoid"/>
</dbReference>
<comment type="similarity">
    <text evidence="1">Belongs to the vitamin-B12 dependent methionine synthase family.</text>
</comment>
<evidence type="ECO:0000259" key="4">
    <source>
        <dbReference type="PROSITE" id="PS50972"/>
    </source>
</evidence>
<evidence type="ECO:0000256" key="2">
    <source>
        <dbReference type="ARBA" id="ARBA00022603"/>
    </source>
</evidence>
<keyword evidence="2" id="KW-0489">Methyltransferase</keyword>
<keyword evidence="3" id="KW-0808">Transferase</keyword>
<sequence length="267" mass="29141">MILIGERINGSFKDIGAAIKEKNKAPIQDWARKQTEAGADYLDVNLGAVSKSPEDFHWLIETACEAVPTPLSIDCNKLDLMRVALEAYRQIAGARPLVINSTTAEDSKLMPLVELAAQYDGGLIGVVMDERGSPQDIDRRVELGAKIFAVAMEAGLPPEKIFLDPIVMPLKFMQEQGKNVLEAIRQFAMISDPPPHISIGLSNAASKAEERALINRTFLVMAMTAGCDAAICNVMDAELMNAVATAELVLNKEIYSDSYLKAHRKRG</sequence>
<dbReference type="GO" id="GO:0042558">
    <property type="term" value="P:pteridine-containing compound metabolic process"/>
    <property type="evidence" value="ECO:0007669"/>
    <property type="project" value="InterPro"/>
</dbReference>
<reference evidence="5 6" key="1">
    <citation type="journal article" date="2016" name="Nat. Commun.">
        <title>Thousands of microbial genomes shed light on interconnected biogeochemical processes in an aquifer system.</title>
        <authorList>
            <person name="Anantharaman K."/>
            <person name="Brown C.T."/>
            <person name="Hug L.A."/>
            <person name="Sharon I."/>
            <person name="Castelle C.J."/>
            <person name="Probst A.J."/>
            <person name="Thomas B.C."/>
            <person name="Singh A."/>
            <person name="Wilkins M.J."/>
            <person name="Karaoz U."/>
            <person name="Brodie E.L."/>
            <person name="Williams K.H."/>
            <person name="Hubbard S.S."/>
            <person name="Banfield J.F."/>
        </authorList>
    </citation>
    <scope>NUCLEOTIDE SEQUENCE [LARGE SCALE GENOMIC DNA]</scope>
    <source>
        <strain evidence="6">RBG_16_55_9</strain>
    </source>
</reference>
<dbReference type="Gene3D" id="3.20.20.20">
    <property type="entry name" value="Dihydropteroate synthase-like"/>
    <property type="match status" value="1"/>
</dbReference>
<gene>
    <name evidence="5" type="ORF">A2Z21_00465</name>
</gene>
<dbReference type="GO" id="GO:0005829">
    <property type="term" value="C:cytosol"/>
    <property type="evidence" value="ECO:0007669"/>
    <property type="project" value="TreeGrafter"/>
</dbReference>
<name>A0A1F5UU60_FRAXR</name>
<protein>
    <recommendedName>
        <fullName evidence="4">Pterin-binding domain-containing protein</fullName>
    </recommendedName>
</protein>
<dbReference type="AlphaFoldDB" id="A0A1F5UU60"/>
<evidence type="ECO:0000313" key="5">
    <source>
        <dbReference type="EMBL" id="OGF54670.1"/>
    </source>
</evidence>
<dbReference type="EMBL" id="MFGX01000074">
    <property type="protein sequence ID" value="OGF54670.1"/>
    <property type="molecule type" value="Genomic_DNA"/>
</dbReference>
<dbReference type="Proteomes" id="UP000179157">
    <property type="component" value="Unassembled WGS sequence"/>
</dbReference>
<dbReference type="GO" id="GO:0032259">
    <property type="term" value="P:methylation"/>
    <property type="evidence" value="ECO:0007669"/>
    <property type="project" value="UniProtKB-KW"/>
</dbReference>
<dbReference type="SUPFAM" id="SSF51717">
    <property type="entry name" value="Dihydropteroate synthetase-like"/>
    <property type="match status" value="1"/>
</dbReference>
<dbReference type="STRING" id="1817864.A2Z21_00465"/>
<organism evidence="5 6">
    <name type="scientific">Fraserbacteria sp. (strain RBG_16_55_9)</name>
    <dbReference type="NCBI Taxonomy" id="1817864"/>
    <lineage>
        <taxon>Bacteria</taxon>
        <taxon>Candidatus Fraseribacteriota</taxon>
    </lineage>
</organism>